<dbReference type="PANTHER" id="PTHR43583:SF1">
    <property type="entry name" value="2-IMINOACETATE SYNTHASE"/>
    <property type="match status" value="1"/>
</dbReference>
<dbReference type="Pfam" id="PF06968">
    <property type="entry name" value="BATS"/>
    <property type="match status" value="1"/>
</dbReference>
<gene>
    <name evidence="8" type="ordered locus">Nther_1917</name>
</gene>
<dbReference type="InterPro" id="IPR034428">
    <property type="entry name" value="ThiH/NoCL/HydG-like"/>
</dbReference>
<dbReference type="InterPro" id="IPR058240">
    <property type="entry name" value="rSAM_sf"/>
</dbReference>
<dbReference type="InterPro" id="IPR007197">
    <property type="entry name" value="rSAM"/>
</dbReference>
<organism evidence="8 9">
    <name type="scientific">Natranaerobius thermophilus (strain ATCC BAA-1301 / DSM 18059 / JW/NM-WN-LF)</name>
    <dbReference type="NCBI Taxonomy" id="457570"/>
    <lineage>
        <taxon>Bacteria</taxon>
        <taxon>Bacillati</taxon>
        <taxon>Bacillota</taxon>
        <taxon>Clostridia</taxon>
        <taxon>Natranaerobiales</taxon>
        <taxon>Natranaerobiaceae</taxon>
        <taxon>Natranaerobius</taxon>
    </lineage>
</organism>
<dbReference type="EMBL" id="CP001034">
    <property type="protein sequence ID" value="ACB85488.1"/>
    <property type="molecule type" value="Genomic_DNA"/>
</dbReference>
<dbReference type="SFLD" id="SFLDF00301">
    <property type="entry name" value="2-iminoacetate_synthase_(ThiH)"/>
    <property type="match status" value="1"/>
</dbReference>
<evidence type="ECO:0000256" key="2">
    <source>
        <dbReference type="ARBA" id="ARBA00022485"/>
    </source>
</evidence>
<proteinExistence type="predicted"/>
<dbReference type="SFLD" id="SFLDG01060">
    <property type="entry name" value="BATS_domain_containing"/>
    <property type="match status" value="1"/>
</dbReference>
<reference evidence="8 9" key="2">
    <citation type="journal article" date="2011" name="J. Bacteriol.">
        <title>Complete genome sequence of the anaerobic, halophilic alkalithermophile Natranaerobius thermophilus JW/NM-WN-LF.</title>
        <authorList>
            <person name="Zhao B."/>
            <person name="Mesbah N.M."/>
            <person name="Dalin E."/>
            <person name="Goodwin L."/>
            <person name="Nolan M."/>
            <person name="Pitluck S."/>
            <person name="Chertkov O."/>
            <person name="Brettin T.S."/>
            <person name="Han J."/>
            <person name="Larimer F.W."/>
            <person name="Land M.L."/>
            <person name="Hauser L."/>
            <person name="Kyrpides N."/>
            <person name="Wiegel J."/>
        </authorList>
    </citation>
    <scope>NUCLEOTIDE SEQUENCE [LARGE SCALE GENOMIC DNA]</scope>
    <source>
        <strain evidence="9">ATCC BAA-1301 / DSM 18059 / JW/NM-WN-LF</strain>
    </source>
</reference>
<dbReference type="SFLD" id="SFLDG01081">
    <property type="entry name" value="cleavage_of_the_Ca-Cb_bond_in"/>
    <property type="match status" value="1"/>
</dbReference>
<evidence type="ECO:0000256" key="4">
    <source>
        <dbReference type="ARBA" id="ARBA00022723"/>
    </source>
</evidence>
<evidence type="ECO:0000259" key="7">
    <source>
        <dbReference type="SMART" id="SM00876"/>
    </source>
</evidence>
<dbReference type="InterPro" id="IPR013785">
    <property type="entry name" value="Aldolase_TIM"/>
</dbReference>
<dbReference type="SMART" id="SM00876">
    <property type="entry name" value="BATS"/>
    <property type="match status" value="1"/>
</dbReference>
<keyword evidence="5" id="KW-0408">Iron</keyword>
<keyword evidence="2" id="KW-0004">4Fe-4S</keyword>
<name>B2A6F5_NATTJ</name>
<evidence type="ECO:0000313" key="8">
    <source>
        <dbReference type="EMBL" id="ACB85488.1"/>
    </source>
</evidence>
<dbReference type="CDD" id="cd01335">
    <property type="entry name" value="Radical_SAM"/>
    <property type="match status" value="1"/>
</dbReference>
<keyword evidence="9" id="KW-1185">Reference proteome</keyword>
<feature type="domain" description="Biotin and thiamin synthesis-associated" evidence="7">
    <location>
        <begin position="256"/>
        <end position="359"/>
    </location>
</feature>
<keyword evidence="4" id="KW-0479">Metal-binding</keyword>
<dbReference type="GO" id="GO:0051539">
    <property type="term" value="F:4 iron, 4 sulfur cluster binding"/>
    <property type="evidence" value="ECO:0007669"/>
    <property type="project" value="UniProtKB-KW"/>
</dbReference>
<dbReference type="Pfam" id="PF04055">
    <property type="entry name" value="Radical_SAM"/>
    <property type="match status" value="1"/>
</dbReference>
<evidence type="ECO:0000313" key="9">
    <source>
        <dbReference type="Proteomes" id="UP000001683"/>
    </source>
</evidence>
<dbReference type="InParanoid" id="B2A6F5"/>
<protein>
    <submittedName>
        <fullName evidence="8">Thiazole biosynthesis protein ThiH</fullName>
    </submittedName>
</protein>
<dbReference type="InterPro" id="IPR012726">
    <property type="entry name" value="ThiH"/>
</dbReference>
<dbReference type="KEGG" id="nth:Nther_1917"/>
<keyword evidence="3" id="KW-0949">S-adenosyl-L-methionine</keyword>
<dbReference type="AlphaFoldDB" id="B2A6F5"/>
<dbReference type="eggNOG" id="COG0502">
    <property type="taxonomic scope" value="Bacteria"/>
</dbReference>
<dbReference type="OrthoDB" id="9801120at2"/>
<dbReference type="RefSeq" id="WP_012448350.1">
    <property type="nucleotide sequence ID" value="NC_010718.1"/>
</dbReference>
<dbReference type="GO" id="GO:0003824">
    <property type="term" value="F:catalytic activity"/>
    <property type="evidence" value="ECO:0007669"/>
    <property type="project" value="InterPro"/>
</dbReference>
<dbReference type="HOGENOM" id="CLU_046249_1_0_9"/>
<comment type="cofactor">
    <cofactor evidence="1">
        <name>[4Fe-4S] cluster</name>
        <dbReference type="ChEBI" id="CHEBI:49883"/>
    </cofactor>
</comment>
<dbReference type="SUPFAM" id="SSF102114">
    <property type="entry name" value="Radical SAM enzymes"/>
    <property type="match status" value="1"/>
</dbReference>
<dbReference type="InterPro" id="IPR010722">
    <property type="entry name" value="BATS_dom"/>
</dbReference>
<accession>B2A6F5</accession>
<reference evidence="8 9" key="1">
    <citation type="submission" date="2008-04" db="EMBL/GenBank/DDBJ databases">
        <title>Complete sequence of chromosome of Natranaerobius thermophilus JW/NM-WN-LF.</title>
        <authorList>
            <consortium name="US DOE Joint Genome Institute"/>
            <person name="Copeland A."/>
            <person name="Lucas S."/>
            <person name="Lapidus A."/>
            <person name="Glavina del Rio T."/>
            <person name="Dalin E."/>
            <person name="Tice H."/>
            <person name="Bruce D."/>
            <person name="Goodwin L."/>
            <person name="Pitluck S."/>
            <person name="Chertkov O."/>
            <person name="Brettin T."/>
            <person name="Detter J.C."/>
            <person name="Han C."/>
            <person name="Kuske C.R."/>
            <person name="Schmutz J."/>
            <person name="Larimer F."/>
            <person name="Land M."/>
            <person name="Hauser L."/>
            <person name="Kyrpides N."/>
            <person name="Lykidis A."/>
            <person name="Mesbah N.M."/>
            <person name="Wiegel J."/>
        </authorList>
    </citation>
    <scope>NUCLEOTIDE SEQUENCE [LARGE SCALE GENOMIC DNA]</scope>
    <source>
        <strain evidence="9">ATCC BAA-1301 / DSM 18059 / JW/NM-WN-LF</strain>
    </source>
</reference>
<dbReference type="PANTHER" id="PTHR43583">
    <property type="entry name" value="2-IMINOACETATE SYNTHASE"/>
    <property type="match status" value="1"/>
</dbReference>
<dbReference type="STRING" id="457570.Nther_1917"/>
<evidence type="ECO:0000256" key="3">
    <source>
        <dbReference type="ARBA" id="ARBA00022691"/>
    </source>
</evidence>
<dbReference type="Proteomes" id="UP000001683">
    <property type="component" value="Chromosome"/>
</dbReference>
<dbReference type="SFLD" id="SFLDS00029">
    <property type="entry name" value="Radical_SAM"/>
    <property type="match status" value="1"/>
</dbReference>
<dbReference type="GO" id="GO:0009228">
    <property type="term" value="P:thiamine biosynthetic process"/>
    <property type="evidence" value="ECO:0007669"/>
    <property type="project" value="InterPro"/>
</dbReference>
<evidence type="ECO:0000256" key="5">
    <source>
        <dbReference type="ARBA" id="ARBA00023004"/>
    </source>
</evidence>
<dbReference type="GO" id="GO:0005506">
    <property type="term" value="F:iron ion binding"/>
    <property type="evidence" value="ECO:0007669"/>
    <property type="project" value="InterPro"/>
</dbReference>
<evidence type="ECO:0000256" key="6">
    <source>
        <dbReference type="ARBA" id="ARBA00023014"/>
    </source>
</evidence>
<keyword evidence="6" id="KW-0411">Iron-sulfur</keyword>
<dbReference type="Gene3D" id="3.20.20.70">
    <property type="entry name" value="Aldolase class I"/>
    <property type="match status" value="1"/>
</dbReference>
<dbReference type="NCBIfam" id="TIGR02351">
    <property type="entry name" value="thiH"/>
    <property type="match status" value="1"/>
</dbReference>
<evidence type="ECO:0000256" key="1">
    <source>
        <dbReference type="ARBA" id="ARBA00001966"/>
    </source>
</evidence>
<sequence>MSFRDFIKKYQQLDFQQTFQDITPQRVETAIYKDNPNFRDFLAMLSPAAENYLEEMAQKANQLTTNFFGKAIVLYAPIYVSDHCDNNCLYCAFKVDNQFQRTTLSLEEVEQEAQAISHTGLRHILLLTGESKPHAPLDYIEKCIDILKKYFSSIAIEIYPLTAKEYKQLIDNEVDGLTIYQEVYDEDIYQQVHKSGPKRDYDFRLLAPERSLQMGMRRVNIGALFGLGPWRQEAFFTGLHAWYLLNHYPEAEISISFPRLRPFADETLEYYRVADKNLVQMIVATRIFLHSVGINISTRESPDLRENLLPLGVTRMSAGAKTAVGSYSGVENSESQFHTADERSVVEIKGMLINNGYQPVLKDWELI</sequence>